<accession>A0A3M8X445</accession>
<dbReference type="AlphaFoldDB" id="A0A3M8X445"/>
<keyword evidence="3" id="KW-1185">Reference proteome</keyword>
<gene>
    <name evidence="2" type="ORF">EEJ42_02870</name>
</gene>
<dbReference type="RefSeq" id="WP_123098451.1">
    <property type="nucleotide sequence ID" value="NZ_RIBZ01000042.1"/>
</dbReference>
<comment type="caution">
    <text evidence="2">The sequence shown here is derived from an EMBL/GenBank/DDBJ whole genome shotgun (WGS) entry which is preliminary data.</text>
</comment>
<feature type="domain" description="DUF397" evidence="1">
    <location>
        <begin position="20"/>
        <end position="72"/>
    </location>
</feature>
<dbReference type="InterPro" id="IPR007278">
    <property type="entry name" value="DUF397"/>
</dbReference>
<protein>
    <submittedName>
        <fullName evidence="2">DUF397 domain-containing protein</fullName>
    </submittedName>
</protein>
<organism evidence="2 3">
    <name type="scientific">Streptomyces botrytidirepellens</name>
    <dbReference type="NCBI Taxonomy" id="2486417"/>
    <lineage>
        <taxon>Bacteria</taxon>
        <taxon>Bacillati</taxon>
        <taxon>Actinomycetota</taxon>
        <taxon>Actinomycetes</taxon>
        <taxon>Kitasatosporales</taxon>
        <taxon>Streptomycetaceae</taxon>
        <taxon>Streptomyces</taxon>
    </lineage>
</organism>
<evidence type="ECO:0000313" key="2">
    <source>
        <dbReference type="EMBL" id="RNG36209.1"/>
    </source>
</evidence>
<proteinExistence type="predicted"/>
<dbReference type="Proteomes" id="UP000275401">
    <property type="component" value="Unassembled WGS sequence"/>
</dbReference>
<dbReference type="Pfam" id="PF04149">
    <property type="entry name" value="DUF397"/>
    <property type="match status" value="1"/>
</dbReference>
<reference evidence="2 3" key="1">
    <citation type="submission" date="2018-11" db="EMBL/GenBank/DDBJ databases">
        <title>The Potential of Streptomyces as Biocontrol Agents against the Tomato grey mould, Botrytis cinerea (Gray mold) Frontiers in Microbiology.</title>
        <authorList>
            <person name="Li D."/>
        </authorList>
    </citation>
    <scope>NUCLEOTIDE SEQUENCE [LARGE SCALE GENOMIC DNA]</scope>
    <source>
        <strain evidence="2 3">NEAU-LD23</strain>
    </source>
</reference>
<name>A0A3M8X445_9ACTN</name>
<evidence type="ECO:0000313" key="3">
    <source>
        <dbReference type="Proteomes" id="UP000275401"/>
    </source>
</evidence>
<dbReference type="EMBL" id="RIBZ01000042">
    <property type="protein sequence ID" value="RNG36209.1"/>
    <property type="molecule type" value="Genomic_DNA"/>
</dbReference>
<evidence type="ECO:0000259" key="1">
    <source>
        <dbReference type="Pfam" id="PF04149"/>
    </source>
</evidence>
<sequence length="101" mass="10918">MDQVEDVYNGMPATRLATEGWRKPWSGPNGGACVEALMLHDGRIALRQSTDPDGPALIYTHHEMEKFIQGAKAGAADFLLTRPDNNNLATSAANAPERRAA</sequence>